<dbReference type="AlphaFoldDB" id="X1MRH2"/>
<comment type="caution">
    <text evidence="1">The sequence shown here is derived from an EMBL/GenBank/DDBJ whole genome shotgun (WGS) entry which is preliminary data.</text>
</comment>
<organism evidence="1">
    <name type="scientific">marine sediment metagenome</name>
    <dbReference type="NCBI Taxonomy" id="412755"/>
    <lineage>
        <taxon>unclassified sequences</taxon>
        <taxon>metagenomes</taxon>
        <taxon>ecological metagenomes</taxon>
    </lineage>
</organism>
<gene>
    <name evidence="1" type="ORF">S06H3_09691</name>
</gene>
<protein>
    <submittedName>
        <fullName evidence="1">Uncharacterized protein</fullName>
    </submittedName>
</protein>
<proteinExistence type="predicted"/>
<dbReference type="EMBL" id="BARV01004326">
    <property type="protein sequence ID" value="GAI17290.1"/>
    <property type="molecule type" value="Genomic_DNA"/>
</dbReference>
<accession>X1MRH2</accession>
<evidence type="ECO:0000313" key="1">
    <source>
        <dbReference type="EMBL" id="GAI17290.1"/>
    </source>
</evidence>
<sequence length="60" mass="6965">MKNTVHVYRDNLARARNNISLALKFIGLESLTDHKRTLVEIERILNEMVSRVDKARKSAE</sequence>
<reference evidence="1" key="1">
    <citation type="journal article" date="2014" name="Front. Microbiol.">
        <title>High frequency of phylogenetically diverse reductive dehalogenase-homologous genes in deep subseafloor sedimentary metagenomes.</title>
        <authorList>
            <person name="Kawai M."/>
            <person name="Futagami T."/>
            <person name="Toyoda A."/>
            <person name="Takaki Y."/>
            <person name="Nishi S."/>
            <person name="Hori S."/>
            <person name="Arai W."/>
            <person name="Tsubouchi T."/>
            <person name="Morono Y."/>
            <person name="Uchiyama I."/>
            <person name="Ito T."/>
            <person name="Fujiyama A."/>
            <person name="Inagaki F."/>
            <person name="Takami H."/>
        </authorList>
    </citation>
    <scope>NUCLEOTIDE SEQUENCE</scope>
    <source>
        <strain evidence="1">Expedition CK06-06</strain>
    </source>
</reference>
<name>X1MRH2_9ZZZZ</name>